<name>A0A7D7SFF1_PLAMR</name>
<keyword evidence="1" id="KW-0802">TPR repeat</keyword>
<dbReference type="EMBL" id="CP059540">
    <property type="protein sequence ID" value="QMT16705.1"/>
    <property type="molecule type" value="Genomic_DNA"/>
</dbReference>
<feature type="repeat" description="TPR" evidence="1">
    <location>
        <begin position="653"/>
        <end position="686"/>
    </location>
</feature>
<feature type="repeat" description="TPR" evidence="1">
    <location>
        <begin position="721"/>
        <end position="754"/>
    </location>
</feature>
<dbReference type="PANTHER" id="PTHR12558">
    <property type="entry name" value="CELL DIVISION CYCLE 16,23,27"/>
    <property type="match status" value="1"/>
</dbReference>
<dbReference type="GO" id="GO:0006508">
    <property type="term" value="P:proteolysis"/>
    <property type="evidence" value="ECO:0007669"/>
    <property type="project" value="InterPro"/>
</dbReference>
<dbReference type="SUPFAM" id="SSF48452">
    <property type="entry name" value="TPR-like"/>
    <property type="match status" value="4"/>
</dbReference>
<feature type="domain" description="Peptidase C39" evidence="2">
    <location>
        <begin position="305"/>
        <end position="433"/>
    </location>
</feature>
<dbReference type="KEGG" id="pdec:H1Q58_12095"/>
<evidence type="ECO:0000256" key="1">
    <source>
        <dbReference type="PROSITE-ProRule" id="PRU00339"/>
    </source>
</evidence>
<keyword evidence="4" id="KW-1185">Reference proteome</keyword>
<dbReference type="InterPro" id="IPR005074">
    <property type="entry name" value="Peptidase_C39"/>
</dbReference>
<dbReference type="PROSITE" id="PS50005">
    <property type="entry name" value="TPR"/>
    <property type="match status" value="2"/>
</dbReference>
<sequence>MMATVHIETADDLVRVIGELWEKKSLRAAKEFLAGIPSEEEFYRLIRMADESDLYGYSNLLATASYKRFGSLRSYAWHCVRFMENGRSLEAEEKILARLQGIHADAYEDKELVHAHHLLMKVYCQLNRIPEAAEQLARIEELGGARPDQQAFFAIHSGDWGGAENILVEALPDTKSRWSTSIHLLYADLLAMRGAPERSLELLMRAANEFQHVHAFRTEQVSRLHQLGHFEQSLAQMEAAIGQNPYHSRKKLFVHLSAHCLYELERFDELNKWIAQHPRELKDSLYTKTEINPDGMHKKLSLTPEVQKLNYCVPASLALILQAFGQSQTQDDIAAHVFDVTGSKLQTTMTYMESLGFSARYFKGTIDQYKTFIDAGIPILLSMMIENSAHVQVVIGYDDRLQALVIQDPNDLGPYLVAYSEVPKEFRMTDSLSMAFVDDSRQDLLEELKESDHRFFTEIYKLLDVEPINETQFVEFLERHKDQRYAAVIGLTMALAGQSIEWHERWLAELRADFGAHDAELELLEAHLYFQKDQGRKALAALKEPAHAKSPYALFLRAAIFMSEGKVEQAMPILKRSIELDHYQPLAYSHLARCYLEGGRIFQAYKWSQIATGQLPEDLYAQITHALIQYEYGAVEQAYRRFAKLSEQHPDDGYFFYEMGRCQQALDQTEKALEHYRRALDLDAQQPFAYLRMAELFMEDENWQEAQQIIEKGLGNEQDQDIFHVYLGHIATEQKQFETAESAYRRAYELDPTDLFTPVHIAHALYGQQRNTEALALLKQGLAQADAGYRLRSADLILEQSEDPVSAGEAMTIIEDGFELVDGEDLLMLAERYSELGEVPSLRHRVIGGLKELRKRGNPHILCLEAELHELTGNPRFAKHLYEAAGNFPLALVKQGQLAEAVGDMDRAAMLYERAADQEAGYAPALGGLVRCYREAENMPKAFAAALDFIAAEPLSAVLPDLVQFAATPSDIEKLNRLLDRLEDQVPAEWSYAARAHVCEAAGNVDQAEALFLQASKEPNAFPSRFQHVQFLNRQGQHKRALHLLKELLVLTPEEEELYSEYVLTLEALGKIPFLKRNFQKWLRPSEQAAAYVLAADQLMNRLEQLEEEPPSGIIKRLRHHSKRMMFASTIITLCETASKLAPDREDAAIQLAQFYVNRDMVKEAVDELKPYTKTRTPGEAQRMLMFAELQLAEANGSPKQYEKLMKRFRAYEETTPLDAELLAWWSEALEITEDIPGALEKLDAAIVLEPFNPDLYIRKWNALESLDCDKRIELEDSLPEEMHYAEWLILTRAASYSTKRHGQRAKELLQPLLEDMPGFAPAQYEMARAQVARHQPFAAKAILKELLETEEASAIWEMAVEEDLFSSFIVELTRP</sequence>
<evidence type="ECO:0000313" key="3">
    <source>
        <dbReference type="EMBL" id="QMT16705.1"/>
    </source>
</evidence>
<dbReference type="GO" id="GO:0008233">
    <property type="term" value="F:peptidase activity"/>
    <property type="evidence" value="ECO:0007669"/>
    <property type="project" value="InterPro"/>
</dbReference>
<evidence type="ECO:0000313" key="4">
    <source>
        <dbReference type="Proteomes" id="UP000514716"/>
    </source>
</evidence>
<dbReference type="Pfam" id="PF04733">
    <property type="entry name" value="Coatomer_E"/>
    <property type="match status" value="1"/>
</dbReference>
<gene>
    <name evidence="3" type="ORF">H1Q58_12095</name>
</gene>
<organism evidence="3 4">
    <name type="scientific">Planococcus maritimus</name>
    <dbReference type="NCBI Taxonomy" id="192421"/>
    <lineage>
        <taxon>Bacteria</taxon>
        <taxon>Bacillati</taxon>
        <taxon>Bacillota</taxon>
        <taxon>Bacilli</taxon>
        <taxon>Bacillales</taxon>
        <taxon>Caryophanaceae</taxon>
        <taxon>Planococcus</taxon>
    </lineage>
</organism>
<dbReference type="Gene3D" id="3.90.70.10">
    <property type="entry name" value="Cysteine proteinases"/>
    <property type="match status" value="1"/>
</dbReference>
<accession>A0A7D7SFF1</accession>
<dbReference type="Gene3D" id="1.25.40.10">
    <property type="entry name" value="Tetratricopeptide repeat domain"/>
    <property type="match status" value="6"/>
</dbReference>
<dbReference type="InterPro" id="IPR011990">
    <property type="entry name" value="TPR-like_helical_dom_sf"/>
</dbReference>
<protein>
    <submittedName>
        <fullName evidence="3">Tetratricopeptide repeat protein</fullName>
    </submittedName>
</protein>
<evidence type="ECO:0000259" key="2">
    <source>
        <dbReference type="PROSITE" id="PS50990"/>
    </source>
</evidence>
<dbReference type="GO" id="GO:0016020">
    <property type="term" value="C:membrane"/>
    <property type="evidence" value="ECO:0007669"/>
    <property type="project" value="InterPro"/>
</dbReference>
<dbReference type="PANTHER" id="PTHR12558:SF13">
    <property type="entry name" value="CELL DIVISION CYCLE PROTEIN 27 HOMOLOG"/>
    <property type="match status" value="1"/>
</dbReference>
<dbReference type="InterPro" id="IPR019734">
    <property type="entry name" value="TPR_rpt"/>
</dbReference>
<dbReference type="PROSITE" id="PS50990">
    <property type="entry name" value="PEPTIDASE_C39"/>
    <property type="match status" value="1"/>
</dbReference>
<dbReference type="GO" id="GO:0005524">
    <property type="term" value="F:ATP binding"/>
    <property type="evidence" value="ECO:0007669"/>
    <property type="project" value="InterPro"/>
</dbReference>
<dbReference type="RefSeq" id="WP_182091656.1">
    <property type="nucleotide sequence ID" value="NZ_CP059540.1"/>
</dbReference>
<dbReference type="Pfam" id="PF13529">
    <property type="entry name" value="Peptidase_C39_2"/>
    <property type="match status" value="1"/>
</dbReference>
<dbReference type="SMART" id="SM00028">
    <property type="entry name" value="TPR"/>
    <property type="match status" value="8"/>
</dbReference>
<dbReference type="Proteomes" id="UP000514716">
    <property type="component" value="Chromosome"/>
</dbReference>
<proteinExistence type="predicted"/>
<dbReference type="InterPro" id="IPR039564">
    <property type="entry name" value="Peptidase_C39-like"/>
</dbReference>
<reference evidence="3 4" key="1">
    <citation type="submission" date="2020-07" db="EMBL/GenBank/DDBJ databases">
        <title>Screening of a cold-adapted Planococcus bacterium producing protease in traditional shrimp paste and protease identification by genome sequencing.</title>
        <authorList>
            <person name="Gao R."/>
            <person name="Leng W."/>
            <person name="Chu Q."/>
            <person name="Wu X."/>
            <person name="Liu H."/>
            <person name="Li X."/>
        </authorList>
    </citation>
    <scope>NUCLEOTIDE SEQUENCE [LARGE SCALE GENOMIC DNA]</scope>
    <source>
        <strain evidence="3 4">XJ11</strain>
    </source>
</reference>